<name>A0AC59ZT53_RANTA</name>
<dbReference type="EMBL" id="OX596088">
    <property type="protein sequence ID" value="CAN0508134.1"/>
    <property type="molecule type" value="Genomic_DNA"/>
</dbReference>
<dbReference type="Proteomes" id="UP001162501">
    <property type="component" value="Chromosome 4"/>
</dbReference>
<sequence>MGTAAGRRGTKRGAGPAREMPASRGAHRAPTPASPSSNFPATSLEKEDSLKRHPTPGWETWVDFEQTQKARKEGIPGLGTWSFGRLARLEILGKLLKLNLERLLPSTRPATEQNVNNAPWSCAASKPIPPTHP</sequence>
<evidence type="ECO:0000313" key="2">
    <source>
        <dbReference type="Proteomes" id="UP001162501"/>
    </source>
</evidence>
<gene>
    <name evidence="1" type="ORF">MRATA1EN22A_LOCUS22786</name>
</gene>
<reference evidence="1" key="2">
    <citation type="submission" date="2025-03" db="EMBL/GenBank/DDBJ databases">
        <authorList>
            <consortium name="ELIXIR-Norway"/>
            <consortium name="Elixir Norway"/>
        </authorList>
    </citation>
    <scope>NUCLEOTIDE SEQUENCE</scope>
</reference>
<protein>
    <submittedName>
        <fullName evidence="1">Uncharacterized protein</fullName>
    </submittedName>
</protein>
<reference evidence="1" key="1">
    <citation type="submission" date="2023-05" db="EMBL/GenBank/DDBJ databases">
        <authorList>
            <consortium name="ELIXIR-Norway"/>
        </authorList>
    </citation>
    <scope>NUCLEOTIDE SEQUENCE</scope>
</reference>
<proteinExistence type="predicted"/>
<accession>A0AC59ZT53</accession>
<evidence type="ECO:0000313" key="1">
    <source>
        <dbReference type="EMBL" id="CAN0508134.1"/>
    </source>
</evidence>
<organism evidence="1 2">
    <name type="scientific">Rangifer tarandus platyrhynchus</name>
    <name type="common">Svalbard reindeer</name>
    <dbReference type="NCBI Taxonomy" id="3082113"/>
    <lineage>
        <taxon>Eukaryota</taxon>
        <taxon>Metazoa</taxon>
        <taxon>Chordata</taxon>
        <taxon>Craniata</taxon>
        <taxon>Vertebrata</taxon>
        <taxon>Euteleostomi</taxon>
        <taxon>Mammalia</taxon>
        <taxon>Eutheria</taxon>
        <taxon>Laurasiatheria</taxon>
        <taxon>Artiodactyla</taxon>
        <taxon>Ruminantia</taxon>
        <taxon>Pecora</taxon>
        <taxon>Cervidae</taxon>
        <taxon>Odocoileinae</taxon>
        <taxon>Rangifer</taxon>
    </lineage>
</organism>